<sequence length="71" mass="7458">MNLALLVAVDDGSERGGQISQRIDGIELAGLDERGDGRPVLGPGIVPSEECVLPIEGYRPDGPFDTVVVNL</sequence>
<proteinExistence type="predicted"/>
<evidence type="ECO:0000313" key="2">
    <source>
        <dbReference type="Proteomes" id="UP000241247"/>
    </source>
</evidence>
<comment type="caution">
    <text evidence="1">The sequence shown here is derived from an EMBL/GenBank/DDBJ whole genome shotgun (WGS) entry which is preliminary data.</text>
</comment>
<keyword evidence="2" id="KW-1185">Reference proteome</keyword>
<dbReference type="Proteomes" id="UP000241247">
    <property type="component" value="Unassembled WGS sequence"/>
</dbReference>
<reference evidence="1 2" key="1">
    <citation type="submission" date="2018-04" db="EMBL/GenBank/DDBJ databases">
        <title>Genomic Encyclopedia of Type Strains, Phase IV (KMG-IV): sequencing the most valuable type-strain genomes for metagenomic binning, comparative biology and taxonomic classification.</title>
        <authorList>
            <person name="Goeker M."/>
        </authorList>
    </citation>
    <scope>NUCLEOTIDE SEQUENCE [LARGE SCALE GENOMIC DNA]</scope>
    <source>
        <strain evidence="1 2">DSM 7138</strain>
    </source>
</reference>
<dbReference type="AlphaFoldDB" id="A0A2T5AM27"/>
<gene>
    <name evidence="1" type="ORF">C7449_11333</name>
</gene>
<dbReference type="EMBL" id="PZZZ01000013">
    <property type="protein sequence ID" value="PTM87784.1"/>
    <property type="molecule type" value="Genomic_DNA"/>
</dbReference>
<accession>A0A2T5AM27</accession>
<name>A0A2T5AM27_MYCDI</name>
<organism evidence="1 2">
    <name type="scientific">Mycoplana dimorpha</name>
    <dbReference type="NCBI Taxonomy" id="28320"/>
    <lineage>
        <taxon>Bacteria</taxon>
        <taxon>Pseudomonadati</taxon>
        <taxon>Pseudomonadota</taxon>
        <taxon>Alphaproteobacteria</taxon>
        <taxon>Hyphomicrobiales</taxon>
        <taxon>Rhizobiaceae</taxon>
        <taxon>Mycoplana</taxon>
    </lineage>
</organism>
<evidence type="ECO:0000313" key="1">
    <source>
        <dbReference type="EMBL" id="PTM87784.1"/>
    </source>
</evidence>
<protein>
    <submittedName>
        <fullName evidence="1">Uncharacterized protein</fullName>
    </submittedName>
</protein>